<evidence type="ECO:0000256" key="6">
    <source>
        <dbReference type="ARBA" id="ARBA00022833"/>
    </source>
</evidence>
<keyword evidence="3" id="KW-0804">Transcription</keyword>
<keyword evidence="4" id="KW-0479">Metal-binding</keyword>
<dbReference type="Proteomes" id="UP000654075">
    <property type="component" value="Unassembled WGS sequence"/>
</dbReference>
<feature type="domain" description="TFIIS-type" evidence="10">
    <location>
        <begin position="154"/>
        <end position="194"/>
    </location>
</feature>
<dbReference type="EMBL" id="CAJNNV010032490">
    <property type="protein sequence ID" value="CAE8640129.1"/>
    <property type="molecule type" value="Genomic_DNA"/>
</dbReference>
<gene>
    <name evidence="11" type="ORF">PGLA1383_LOCUS54457</name>
    <name evidence="12" type="ORF">PGLA1383_LOCUS55069</name>
    <name evidence="13" type="ORF">PGLA2088_LOCUS6797</name>
</gene>
<evidence type="ECO:0000256" key="8">
    <source>
        <dbReference type="PROSITE-ProRule" id="PRU00472"/>
    </source>
</evidence>
<evidence type="ECO:0000313" key="11">
    <source>
        <dbReference type="EMBL" id="CAE8639414.1"/>
    </source>
</evidence>
<keyword evidence="5 8" id="KW-0863">Zinc-finger</keyword>
<dbReference type="PANTHER" id="PTHR11239:SF14">
    <property type="entry name" value="DNA-DIRECTED RNA POLYMERASE I SUBUNIT RPA12"/>
    <property type="match status" value="1"/>
</dbReference>
<keyword evidence="3" id="KW-0240">DNA-directed RNA polymerase</keyword>
<evidence type="ECO:0000313" key="13">
    <source>
        <dbReference type="EMBL" id="CAE8648708.1"/>
    </source>
</evidence>
<comment type="subcellular location">
    <subcellularLocation>
        <location evidence="1">Nucleus</location>
        <location evidence="1">Nucleolus</location>
    </subcellularLocation>
</comment>
<evidence type="ECO:0000256" key="7">
    <source>
        <dbReference type="ARBA" id="ARBA00023242"/>
    </source>
</evidence>
<dbReference type="CDD" id="cd10507">
    <property type="entry name" value="Zn-ribbon_RPA12"/>
    <property type="match status" value="1"/>
</dbReference>
<accession>A0A813HNT4</accession>
<dbReference type="OMA" id="EINQECP"/>
<evidence type="ECO:0000256" key="3">
    <source>
        <dbReference type="ARBA" id="ARBA00022478"/>
    </source>
</evidence>
<feature type="region of interest" description="Disordered" evidence="9">
    <location>
        <begin position="1"/>
        <end position="42"/>
    </location>
</feature>
<dbReference type="GO" id="GO:0006363">
    <property type="term" value="P:termination of RNA polymerase I transcription"/>
    <property type="evidence" value="ECO:0007669"/>
    <property type="project" value="TreeGrafter"/>
</dbReference>
<keyword evidence="14" id="KW-1185">Reference proteome</keyword>
<dbReference type="PROSITE" id="PS51133">
    <property type="entry name" value="ZF_TFIIS_2"/>
    <property type="match status" value="1"/>
</dbReference>
<keyword evidence="6" id="KW-0862">Zinc</keyword>
<sequence length="196" mass="21772">MSAGMQKEAGGRKSGGSKAKASDASAPSRQGEAPARKIRSQTAAILHEDFEAQAADERPEGEEFAVRKMLGVWRPENYLCSCCGQVFDYGKISGPELNCTSCGFQQPFDGKAPLRSSALVIERVTPPWWSHSAAEVEAQWKEELENKVTEHPEIQQECPGCGNERLQFWTRQLRSADEGLSVFYLCKKCGWRTVEK</sequence>
<dbReference type="GO" id="GO:0008270">
    <property type="term" value="F:zinc ion binding"/>
    <property type="evidence" value="ECO:0007669"/>
    <property type="project" value="UniProtKB-KW"/>
</dbReference>
<dbReference type="InterPro" id="IPR012164">
    <property type="entry name" value="Rpa12/Rpb9/Rpc10/TFS"/>
</dbReference>
<dbReference type="SUPFAM" id="SSF57783">
    <property type="entry name" value="Zinc beta-ribbon"/>
    <property type="match status" value="1"/>
</dbReference>
<evidence type="ECO:0000313" key="12">
    <source>
        <dbReference type="EMBL" id="CAE8640129.1"/>
    </source>
</evidence>
<dbReference type="EMBL" id="CAJNNV010032247">
    <property type="protein sequence ID" value="CAE8639414.1"/>
    <property type="molecule type" value="Genomic_DNA"/>
</dbReference>
<dbReference type="SMART" id="SM00440">
    <property type="entry name" value="ZnF_C2C2"/>
    <property type="match status" value="1"/>
</dbReference>
<evidence type="ECO:0000256" key="4">
    <source>
        <dbReference type="ARBA" id="ARBA00022723"/>
    </source>
</evidence>
<dbReference type="InterPro" id="IPR034004">
    <property type="entry name" value="Zn_ribbon_RPA12_C"/>
</dbReference>
<evidence type="ECO:0000256" key="9">
    <source>
        <dbReference type="SAM" id="MobiDB-lite"/>
    </source>
</evidence>
<dbReference type="GO" id="GO:0003676">
    <property type="term" value="F:nucleic acid binding"/>
    <property type="evidence" value="ECO:0007669"/>
    <property type="project" value="InterPro"/>
</dbReference>
<evidence type="ECO:0000313" key="14">
    <source>
        <dbReference type="Proteomes" id="UP000654075"/>
    </source>
</evidence>
<dbReference type="OrthoDB" id="282152at2759"/>
<protein>
    <recommendedName>
        <fullName evidence="2">DNA-directed RNA polymerase I subunit RPA12</fullName>
    </recommendedName>
</protein>
<name>A0A813HNT4_POLGL</name>
<dbReference type="GO" id="GO:0003899">
    <property type="term" value="F:DNA-directed RNA polymerase activity"/>
    <property type="evidence" value="ECO:0007669"/>
    <property type="project" value="InterPro"/>
</dbReference>
<dbReference type="Pfam" id="PF01096">
    <property type="entry name" value="Zn_ribbon_TFIIS"/>
    <property type="match status" value="1"/>
</dbReference>
<evidence type="ECO:0000256" key="1">
    <source>
        <dbReference type="ARBA" id="ARBA00004604"/>
    </source>
</evidence>
<dbReference type="GO" id="GO:0005736">
    <property type="term" value="C:RNA polymerase I complex"/>
    <property type="evidence" value="ECO:0007669"/>
    <property type="project" value="TreeGrafter"/>
</dbReference>
<dbReference type="Gene3D" id="2.20.25.10">
    <property type="match status" value="1"/>
</dbReference>
<dbReference type="AlphaFoldDB" id="A0A813HNT4"/>
<dbReference type="PANTHER" id="PTHR11239">
    <property type="entry name" value="DNA-DIRECTED RNA POLYMERASE"/>
    <property type="match status" value="1"/>
</dbReference>
<dbReference type="InterPro" id="IPR001222">
    <property type="entry name" value="Znf_TFIIS"/>
</dbReference>
<dbReference type="Proteomes" id="UP000626109">
    <property type="component" value="Unassembled WGS sequence"/>
</dbReference>
<evidence type="ECO:0000256" key="2">
    <source>
        <dbReference type="ARBA" id="ARBA00018784"/>
    </source>
</evidence>
<dbReference type="EMBL" id="CAJNNW010006891">
    <property type="protein sequence ID" value="CAE8648708.1"/>
    <property type="molecule type" value="Genomic_DNA"/>
</dbReference>
<reference evidence="11" key="1">
    <citation type="submission" date="2021-02" db="EMBL/GenBank/DDBJ databases">
        <authorList>
            <person name="Dougan E. K."/>
            <person name="Rhodes N."/>
            <person name="Thang M."/>
            <person name="Chan C."/>
        </authorList>
    </citation>
    <scope>NUCLEOTIDE SEQUENCE</scope>
</reference>
<evidence type="ECO:0000256" key="5">
    <source>
        <dbReference type="ARBA" id="ARBA00022771"/>
    </source>
</evidence>
<keyword evidence="7" id="KW-0539">Nucleus</keyword>
<proteinExistence type="predicted"/>
<feature type="compositionally biased region" description="Low complexity" evidence="9">
    <location>
        <begin position="16"/>
        <end position="26"/>
    </location>
</feature>
<organism evidence="11 14">
    <name type="scientific">Polarella glacialis</name>
    <name type="common">Dinoflagellate</name>
    <dbReference type="NCBI Taxonomy" id="89957"/>
    <lineage>
        <taxon>Eukaryota</taxon>
        <taxon>Sar</taxon>
        <taxon>Alveolata</taxon>
        <taxon>Dinophyceae</taxon>
        <taxon>Suessiales</taxon>
        <taxon>Suessiaceae</taxon>
        <taxon>Polarella</taxon>
    </lineage>
</organism>
<evidence type="ECO:0000259" key="10">
    <source>
        <dbReference type="PROSITE" id="PS51133"/>
    </source>
</evidence>
<comment type="caution">
    <text evidence="11">The sequence shown here is derived from an EMBL/GenBank/DDBJ whole genome shotgun (WGS) entry which is preliminary data.</text>
</comment>